<name>A0A9Q5I501_SANBA</name>
<keyword evidence="2" id="KW-0418">Kinase</keyword>
<evidence type="ECO:0000313" key="3">
    <source>
        <dbReference type="Proteomes" id="UP000757232"/>
    </source>
</evidence>
<gene>
    <name evidence="2" type="ORF">A7U60_g784</name>
</gene>
<dbReference type="Pfam" id="PF07714">
    <property type="entry name" value="PK_Tyr_Ser-Thr"/>
    <property type="match status" value="1"/>
</dbReference>
<dbReference type="GO" id="GO:0005524">
    <property type="term" value="F:ATP binding"/>
    <property type="evidence" value="ECO:0007669"/>
    <property type="project" value="InterPro"/>
</dbReference>
<dbReference type="InterPro" id="IPR050167">
    <property type="entry name" value="Ser_Thr_protein_kinase"/>
</dbReference>
<accession>A0A9Q5I501</accession>
<dbReference type="GO" id="GO:0007165">
    <property type="term" value="P:signal transduction"/>
    <property type="evidence" value="ECO:0007669"/>
    <property type="project" value="TreeGrafter"/>
</dbReference>
<feature type="domain" description="Protein kinase" evidence="1">
    <location>
        <begin position="57"/>
        <end position="325"/>
    </location>
</feature>
<dbReference type="GO" id="GO:0005737">
    <property type="term" value="C:cytoplasm"/>
    <property type="evidence" value="ECO:0007669"/>
    <property type="project" value="TreeGrafter"/>
</dbReference>
<dbReference type="Gene3D" id="1.10.510.10">
    <property type="entry name" value="Transferase(Phosphotransferase) domain 1"/>
    <property type="match status" value="1"/>
</dbReference>
<dbReference type="SUPFAM" id="SSF56112">
    <property type="entry name" value="Protein kinase-like (PK-like)"/>
    <property type="match status" value="1"/>
</dbReference>
<reference evidence="2" key="1">
    <citation type="submission" date="2016-06" db="EMBL/GenBank/DDBJ databases">
        <title>Draft Genome sequence of the fungus Inonotus baumii.</title>
        <authorList>
            <person name="Zhu H."/>
            <person name="Lin W."/>
        </authorList>
    </citation>
    <scope>NUCLEOTIDE SEQUENCE</scope>
    <source>
        <strain evidence="2">821</strain>
    </source>
</reference>
<dbReference type="GO" id="GO:0004672">
    <property type="term" value="F:protein kinase activity"/>
    <property type="evidence" value="ECO:0007669"/>
    <property type="project" value="InterPro"/>
</dbReference>
<dbReference type="EMBL" id="LNZH02000050">
    <property type="protein sequence ID" value="OCB91916.1"/>
    <property type="molecule type" value="Genomic_DNA"/>
</dbReference>
<keyword evidence="3" id="KW-1185">Reference proteome</keyword>
<evidence type="ECO:0000313" key="2">
    <source>
        <dbReference type="EMBL" id="OCB91916.1"/>
    </source>
</evidence>
<dbReference type="InterPro" id="IPR011009">
    <property type="entry name" value="Kinase-like_dom_sf"/>
</dbReference>
<dbReference type="PROSITE" id="PS50011">
    <property type="entry name" value="PROTEIN_KINASE_DOM"/>
    <property type="match status" value="1"/>
</dbReference>
<comment type="caution">
    <text evidence="2">The sequence shown here is derived from an EMBL/GenBank/DDBJ whole genome shotgun (WGS) entry which is preliminary data.</text>
</comment>
<dbReference type="InterPro" id="IPR000719">
    <property type="entry name" value="Prot_kinase_dom"/>
</dbReference>
<organism evidence="2 3">
    <name type="scientific">Sanghuangporus baumii</name>
    <name type="common">Phellinus baumii</name>
    <dbReference type="NCBI Taxonomy" id="108892"/>
    <lineage>
        <taxon>Eukaryota</taxon>
        <taxon>Fungi</taxon>
        <taxon>Dikarya</taxon>
        <taxon>Basidiomycota</taxon>
        <taxon>Agaricomycotina</taxon>
        <taxon>Agaricomycetes</taxon>
        <taxon>Hymenochaetales</taxon>
        <taxon>Hymenochaetaceae</taxon>
        <taxon>Sanghuangporus</taxon>
    </lineage>
</organism>
<dbReference type="OrthoDB" id="346907at2759"/>
<keyword evidence="2" id="KW-0808">Transferase</keyword>
<dbReference type="Proteomes" id="UP000757232">
    <property type="component" value="Unassembled WGS sequence"/>
</dbReference>
<dbReference type="InterPro" id="IPR001245">
    <property type="entry name" value="Ser-Thr/Tyr_kinase_cat_dom"/>
</dbReference>
<dbReference type="AlphaFoldDB" id="A0A9Q5I501"/>
<proteinExistence type="predicted"/>
<sequence>MDLRMPSDTINDAERERIMKIREKVLEHIRQDWAVPVIQESSFTKSSTIEVNWRTILHTGILSQPNETGRIVVVKEFNRVTASKVTDVPARIEKLHEYYRRECGVWRKIGAHPNIVEILGIMDSYDSSLFPAIVMPYYFRRDIRYFIMKNPDTSDKLRAKMMFDVAEGLCYLHKLSPPVIHREIRGSNILVKGENCSLAACIADFGSAKFMYETSYDVSSSTKAGKLDWAAPEQLKEIKNGDSEVTTAVDMWSFACTFLEVLTARNPWHPYLHYQRLLAGHHPTRPDDIHINDMYWSVMKLCWARLPKDRPSSEDVVMYLGQLKLKQA</sequence>
<dbReference type="PANTHER" id="PTHR23257:SF963">
    <property type="entry name" value="AT08303P"/>
    <property type="match status" value="1"/>
</dbReference>
<evidence type="ECO:0000259" key="1">
    <source>
        <dbReference type="PROSITE" id="PS50011"/>
    </source>
</evidence>
<dbReference type="PANTHER" id="PTHR23257">
    <property type="entry name" value="SERINE-THREONINE PROTEIN KINASE"/>
    <property type="match status" value="1"/>
</dbReference>
<protein>
    <submittedName>
        <fullName evidence="2">Kinase-like protein</fullName>
    </submittedName>
</protein>